<proteinExistence type="predicted"/>
<dbReference type="Pfam" id="PF16932">
    <property type="entry name" value="T4SS_TraI"/>
    <property type="match status" value="1"/>
</dbReference>
<sequence>MLYRKTAHNADSGKNALRQGWQEGRDNADLTLEANQKRLTRDYRGMMLYALLWRQGMITRPDVTEQRQTRHR</sequence>
<evidence type="ECO:0000313" key="2">
    <source>
        <dbReference type="EMBL" id="SPW74126.1"/>
    </source>
</evidence>
<gene>
    <name evidence="2" type="ORF">NCTC8009_00530</name>
</gene>
<keyword evidence="2" id="KW-0449">Lipoprotein</keyword>
<name>A0A2X1LC65_ECOLX</name>
<feature type="region of interest" description="Disordered" evidence="1">
    <location>
        <begin position="1"/>
        <end position="20"/>
    </location>
</feature>
<reference evidence="2 3" key="1">
    <citation type="submission" date="2018-06" db="EMBL/GenBank/DDBJ databases">
        <authorList>
            <consortium name="Pathogen Informatics"/>
            <person name="Doyle S."/>
        </authorList>
    </citation>
    <scope>NUCLEOTIDE SEQUENCE [LARGE SCALE GENOMIC DNA]</scope>
    <source>
        <strain evidence="2 3">NCTC8009</strain>
    </source>
</reference>
<dbReference type="AlphaFoldDB" id="A0A2X1LC65"/>
<dbReference type="Proteomes" id="UP000250991">
    <property type="component" value="Unassembled WGS sequence"/>
</dbReference>
<accession>A0A2X1LC65</accession>
<dbReference type="InterPro" id="IPR031618">
    <property type="entry name" value="T4SS_TraI"/>
</dbReference>
<evidence type="ECO:0000313" key="3">
    <source>
        <dbReference type="Proteomes" id="UP000250991"/>
    </source>
</evidence>
<dbReference type="EMBL" id="UARW01000006">
    <property type="protein sequence ID" value="SPW74126.1"/>
    <property type="molecule type" value="Genomic_DNA"/>
</dbReference>
<evidence type="ECO:0000256" key="1">
    <source>
        <dbReference type="SAM" id="MobiDB-lite"/>
    </source>
</evidence>
<protein>
    <submittedName>
        <fullName evidence="2">Lipoprotein</fullName>
    </submittedName>
</protein>
<organism evidence="2 3">
    <name type="scientific">Escherichia coli</name>
    <dbReference type="NCBI Taxonomy" id="562"/>
    <lineage>
        <taxon>Bacteria</taxon>
        <taxon>Pseudomonadati</taxon>
        <taxon>Pseudomonadota</taxon>
        <taxon>Gammaproteobacteria</taxon>
        <taxon>Enterobacterales</taxon>
        <taxon>Enterobacteriaceae</taxon>
        <taxon>Escherichia</taxon>
    </lineage>
</organism>